<feature type="domain" description="HTH lacI-type" evidence="4">
    <location>
        <begin position="13"/>
        <end position="67"/>
    </location>
</feature>
<dbReference type="SUPFAM" id="SSF53822">
    <property type="entry name" value="Periplasmic binding protein-like I"/>
    <property type="match status" value="1"/>
</dbReference>
<keyword evidence="2 5" id="KW-0238">DNA-binding</keyword>
<evidence type="ECO:0000256" key="1">
    <source>
        <dbReference type="ARBA" id="ARBA00023015"/>
    </source>
</evidence>
<evidence type="ECO:0000313" key="5">
    <source>
        <dbReference type="EMBL" id="MFC3833608.1"/>
    </source>
</evidence>
<dbReference type="InterPro" id="IPR028082">
    <property type="entry name" value="Peripla_BP_I"/>
</dbReference>
<dbReference type="PANTHER" id="PTHR30146">
    <property type="entry name" value="LACI-RELATED TRANSCRIPTIONAL REPRESSOR"/>
    <property type="match status" value="1"/>
</dbReference>
<dbReference type="InterPro" id="IPR010982">
    <property type="entry name" value="Lambda_DNA-bd_dom_sf"/>
</dbReference>
<dbReference type="Gene3D" id="3.40.50.2300">
    <property type="match status" value="2"/>
</dbReference>
<reference evidence="6" key="1">
    <citation type="journal article" date="2019" name="Int. J. Syst. Evol. Microbiol.">
        <title>The Global Catalogue of Microorganisms (GCM) 10K type strain sequencing project: providing services to taxonomists for standard genome sequencing and annotation.</title>
        <authorList>
            <consortium name="The Broad Institute Genomics Platform"/>
            <consortium name="The Broad Institute Genome Sequencing Center for Infectious Disease"/>
            <person name="Wu L."/>
            <person name="Ma J."/>
        </authorList>
    </citation>
    <scope>NUCLEOTIDE SEQUENCE [LARGE SCALE GENOMIC DNA]</scope>
    <source>
        <strain evidence="6">CCTCC AB 2017081</strain>
    </source>
</reference>
<gene>
    <name evidence="5" type="ORF">ACFOSB_12130</name>
</gene>
<keyword evidence="6" id="KW-1185">Reference proteome</keyword>
<keyword evidence="1" id="KW-0805">Transcription regulation</keyword>
<dbReference type="InterPro" id="IPR046335">
    <property type="entry name" value="LacI/GalR-like_sensor"/>
</dbReference>
<dbReference type="Proteomes" id="UP001595803">
    <property type="component" value="Unassembled WGS sequence"/>
</dbReference>
<dbReference type="EMBL" id="JBHRZG010000012">
    <property type="protein sequence ID" value="MFC3833608.1"/>
    <property type="molecule type" value="Genomic_DNA"/>
</dbReference>
<dbReference type="SUPFAM" id="SSF47413">
    <property type="entry name" value="lambda repressor-like DNA-binding domains"/>
    <property type="match status" value="1"/>
</dbReference>
<evidence type="ECO:0000259" key="4">
    <source>
        <dbReference type="PROSITE" id="PS50932"/>
    </source>
</evidence>
<accession>A0ABV7ZBB8</accession>
<dbReference type="GO" id="GO:0003677">
    <property type="term" value="F:DNA binding"/>
    <property type="evidence" value="ECO:0007669"/>
    <property type="project" value="UniProtKB-KW"/>
</dbReference>
<evidence type="ECO:0000256" key="3">
    <source>
        <dbReference type="ARBA" id="ARBA00023163"/>
    </source>
</evidence>
<dbReference type="CDD" id="cd01392">
    <property type="entry name" value="HTH_LacI"/>
    <property type="match status" value="1"/>
</dbReference>
<keyword evidence="3" id="KW-0804">Transcription</keyword>
<dbReference type="SMART" id="SM00354">
    <property type="entry name" value="HTH_LACI"/>
    <property type="match status" value="1"/>
</dbReference>
<dbReference type="CDD" id="cd06267">
    <property type="entry name" value="PBP1_LacI_sugar_binding-like"/>
    <property type="match status" value="1"/>
</dbReference>
<dbReference type="Gene3D" id="1.10.260.40">
    <property type="entry name" value="lambda repressor-like DNA-binding domains"/>
    <property type="match status" value="1"/>
</dbReference>
<evidence type="ECO:0000313" key="6">
    <source>
        <dbReference type="Proteomes" id="UP001595803"/>
    </source>
</evidence>
<dbReference type="RefSeq" id="WP_322474943.1">
    <property type="nucleotide sequence ID" value="NZ_JBHRZG010000012.1"/>
</dbReference>
<name>A0ABV7ZBB8_9DEIO</name>
<dbReference type="Pfam" id="PF00356">
    <property type="entry name" value="LacI"/>
    <property type="match status" value="1"/>
</dbReference>
<dbReference type="Pfam" id="PF13377">
    <property type="entry name" value="Peripla_BP_3"/>
    <property type="match status" value="1"/>
</dbReference>
<proteinExistence type="predicted"/>
<dbReference type="PANTHER" id="PTHR30146:SF109">
    <property type="entry name" value="HTH-TYPE TRANSCRIPTIONAL REGULATOR GALS"/>
    <property type="match status" value="1"/>
</dbReference>
<comment type="caution">
    <text evidence="5">The sequence shown here is derived from an EMBL/GenBank/DDBJ whole genome shotgun (WGS) entry which is preliminary data.</text>
</comment>
<dbReference type="InterPro" id="IPR000843">
    <property type="entry name" value="HTH_LacI"/>
</dbReference>
<protein>
    <submittedName>
        <fullName evidence="5">LacI family DNA-binding transcriptional regulator</fullName>
    </submittedName>
</protein>
<dbReference type="PROSITE" id="PS50932">
    <property type="entry name" value="HTH_LACI_2"/>
    <property type="match status" value="1"/>
</dbReference>
<organism evidence="5 6">
    <name type="scientific">Deinococcus rufus</name>
    <dbReference type="NCBI Taxonomy" id="2136097"/>
    <lineage>
        <taxon>Bacteria</taxon>
        <taxon>Thermotogati</taxon>
        <taxon>Deinococcota</taxon>
        <taxon>Deinococci</taxon>
        <taxon>Deinococcales</taxon>
        <taxon>Deinococcaceae</taxon>
        <taxon>Deinococcus</taxon>
    </lineage>
</organism>
<evidence type="ECO:0000256" key="2">
    <source>
        <dbReference type="ARBA" id="ARBA00023125"/>
    </source>
</evidence>
<sequence>MATPPPDGSVRAAGIREVARRAGVSIATVSRVFNARSTVQPGTRDRVLEEARAVGYSPSPLGRNLVRGRSDLLGVILPNTGFPLYGAVLRGIEDTIQTSGMSVLLASSRDDAEVEIRAVQHLLRHAVDGCIVVNSRAGSGLPSERVYVHIAPEDPAAPHRVELDNVRGGELAAAELLAGGARCPAYVGAPGRESAERERGFVTRMAAAGRQVYHVPGDYSEDSGLRAGMALPAEVDAVFVAGDLMAAGVLRALHQQGRRVPTDVTVVGFDDSLIAPLLYPRLSSVRQPAHDLGVAAGRLALSVIAGTAGPDVVITPELVRRESSIRVPSPRPP</sequence>